<organism evidence="1 2">
    <name type="scientific">Bradymonas sediminis</name>
    <dbReference type="NCBI Taxonomy" id="1548548"/>
    <lineage>
        <taxon>Bacteria</taxon>
        <taxon>Deltaproteobacteria</taxon>
        <taxon>Bradymonadales</taxon>
        <taxon>Bradymonadaceae</taxon>
        <taxon>Bradymonas</taxon>
    </lineage>
</organism>
<dbReference type="InterPro" id="IPR011635">
    <property type="entry name" value="CARDB"/>
</dbReference>
<dbReference type="InterPro" id="IPR000601">
    <property type="entry name" value="PKD_dom"/>
</dbReference>
<dbReference type="PROSITE" id="PS50093">
    <property type="entry name" value="PKD"/>
    <property type="match status" value="1"/>
</dbReference>
<dbReference type="Gene3D" id="2.60.120.380">
    <property type="match status" value="3"/>
</dbReference>
<dbReference type="InterPro" id="IPR035986">
    <property type="entry name" value="PKD_dom_sf"/>
</dbReference>
<gene>
    <name evidence="1" type="ORF">DN745_07175</name>
</gene>
<dbReference type="Pfam" id="PF18911">
    <property type="entry name" value="PKD_4"/>
    <property type="match status" value="1"/>
</dbReference>
<dbReference type="RefSeq" id="WP_111333382.1">
    <property type="nucleotide sequence ID" value="NZ_CP030032.1"/>
</dbReference>
<sequence>MAILRVYRLACLLMLALLFVGCGEDDGASKSASIKIVSIQPETSYPGVSTDINFEVLPGDGTSADELSWVVRFGDGASASGSASTASVSHTYASSGIYTVEVLAMTAEREVASDSTQLKVLEPIDLALSDVRGAPANVQVGGELSISFIAKNVLAGAVESPFKVDAYLSASANVNAADTDDLIHLGQTTVSAENSEAPVIDAGASVAPGFKVQIPQDALTGNYHVVVWANPEGQFSDLDAANNRAVSGGPIRVENTASLVPDLGVRDIAMTPSRAFPTLSQLSRTFTVTNAGNIDAFDVVAKVWLSVGNTTLEPGEDQLIEESGTFSVAAASEKLFNLKTLVLDDAIVPPSGEEIEVYLLVEVAIQGDSPEVNLANNIGASQTPTLVSDERSEGIDIAVSDFAVTPDSTYLDGTLNVSMRVKNEGTLAAGSFFCGIYTSEQAAVNTNADPRLTNINISNLAAGAEELIDRDIIVPGLLDPGNYYFYVVCDPQGALSDAYRSNNQAIFDTPIRITDEADVDLYADTLTVPQSAASGDTVGLVATICAGGSNATGHTRGKLWRSTSGTPDYSPDALLEFDIPSINPGECEDIVIETEAECVDFSPHYFYAIEVDSDNTLPESNESNNRASGAGRLNVSGEYCACVPDGRGNDDSVNAHPLSPGVSSQALCQPERCDFYGVNLTPGDSLFVKTTFDAARGKLQTRLFDTNGLNELDANANDDYQEVATFLVPSGGDYIVSVCGATSTTQNLYDLDVEVISPAAGYDVLPRDLRVPTRDTFSIGSQLGISFRVYNLGEDATPADFNAKLVISPNPIIGDGDDIALSPATLTIPQVAAGSSQNIEAEVTIPTSIDNGTYYLGVDLDLADSNPGNNQVASKQITIETQCYDPLEPNNSFGEATTVTPGSYSNLVSCTAAPDYYKICVQNGKKMSVRVEFDESQGDIDLSLFDQTFREIDNSATINTDFEQVSVDYVNGSQCYFAKVALLTTEQVLQTNYTMTVAVQDVDPSLQCDAVFESNDSLDSASSLLAALNHSTTLDRCPQGDTDYYYVDLQREQKVSLRGILDPGAQAGTLRIQLYHPNGSAGRNHETAPGSPVAEIADFEAPAAGTYYLQVTIDGTQRRATYRLEADGLGALGGVDLAASNSMIGPGSYGPGDEVRLGFTLANLGNQTADAPSYKVYLGQNSAHDSGADIELTSVSLTQDFGAGVSRAVTTRFDLPVGGLWDGTGYLHIVVSTIAQTDMNPANNQTFIPITLSTN</sequence>
<dbReference type="InterPro" id="IPR013783">
    <property type="entry name" value="Ig-like_fold"/>
</dbReference>
<dbReference type="Proteomes" id="UP000249799">
    <property type="component" value="Chromosome"/>
</dbReference>
<dbReference type="EMBL" id="CP030032">
    <property type="protein sequence ID" value="AWV89128.1"/>
    <property type="molecule type" value="Genomic_DNA"/>
</dbReference>
<dbReference type="Gene3D" id="2.60.40.10">
    <property type="entry name" value="Immunoglobulins"/>
    <property type="match status" value="6"/>
</dbReference>
<accession>A0A2Z4FKC4</accession>
<evidence type="ECO:0000313" key="2">
    <source>
        <dbReference type="Proteomes" id="UP000249799"/>
    </source>
</evidence>
<dbReference type="OrthoDB" id="5525628at2"/>
<dbReference type="Pfam" id="PF07705">
    <property type="entry name" value="CARDB"/>
    <property type="match status" value="2"/>
</dbReference>
<dbReference type="SUPFAM" id="SSF49299">
    <property type="entry name" value="PKD domain"/>
    <property type="match status" value="1"/>
</dbReference>
<dbReference type="InterPro" id="IPR022409">
    <property type="entry name" value="PKD/Chitinase_dom"/>
</dbReference>
<dbReference type="KEGG" id="bsed:DN745_07175"/>
<proteinExistence type="predicted"/>
<dbReference type="AlphaFoldDB" id="A0A2Z4FKC4"/>
<keyword evidence="2" id="KW-1185">Reference proteome</keyword>
<evidence type="ECO:0000313" key="1">
    <source>
        <dbReference type="EMBL" id="AWV89128.1"/>
    </source>
</evidence>
<reference evidence="1 2" key="1">
    <citation type="submission" date="2018-06" db="EMBL/GenBank/DDBJ databases">
        <title>Lujinxingia sediminis gen. nov. sp. nov., a new facultative anaerobic member of the class Deltaproteobacteria, and proposal of Lujinxingaceae fam. nov.</title>
        <authorList>
            <person name="Guo L.-Y."/>
            <person name="Li C.-M."/>
            <person name="Wang S."/>
            <person name="Du Z.-J."/>
        </authorList>
    </citation>
    <scope>NUCLEOTIDE SEQUENCE [LARGE SCALE GENOMIC DNA]</scope>
    <source>
        <strain evidence="1 2">FA350</strain>
    </source>
</reference>
<name>A0A2Z4FKC4_9DELT</name>
<dbReference type="PROSITE" id="PS51257">
    <property type="entry name" value="PROKAR_LIPOPROTEIN"/>
    <property type="match status" value="1"/>
</dbReference>
<dbReference type="SMART" id="SM00089">
    <property type="entry name" value="PKD"/>
    <property type="match status" value="1"/>
</dbReference>
<protein>
    <submittedName>
        <fullName evidence="1">Uncharacterized protein</fullName>
    </submittedName>
</protein>